<dbReference type="Proteomes" id="UP000789405">
    <property type="component" value="Unassembled WGS sequence"/>
</dbReference>
<sequence length="354" mass="41244">DGTIKMLRDEIEKVKHNEITEVFVEHSVQSFSSLKLVNNDNSVLVVDNNESWNNSMILDENFNSTNSSKQTTSSSELNTLLGEIGIEVDTNDEEELWRKINSKLEAKFGYDEYLNTQIDKDEKFKYLKLIHILQYWKYAKKFPISCWVDKVANTFGEQWEVELSNKRKEIDDFNDFNNNLDVNNNKIKANWESIANALLNSEPINQELQSTNITDFKENLISFGNDLKSIKQEFALYKDREDKIKYFYLEVKSTPDDYKSASLEVKISKAVPLGKNANFKSIRQWIRARVMNMLEIKATRYKTKIWTGLIRIIFILKNKIATIEALAQANASSWFFKTISNLEFNKFLEKITNG</sequence>
<organism evidence="1 2">
    <name type="scientific">Dentiscutata erythropus</name>
    <dbReference type="NCBI Taxonomy" id="1348616"/>
    <lineage>
        <taxon>Eukaryota</taxon>
        <taxon>Fungi</taxon>
        <taxon>Fungi incertae sedis</taxon>
        <taxon>Mucoromycota</taxon>
        <taxon>Glomeromycotina</taxon>
        <taxon>Glomeromycetes</taxon>
        <taxon>Diversisporales</taxon>
        <taxon>Gigasporaceae</taxon>
        <taxon>Dentiscutata</taxon>
    </lineage>
</organism>
<dbReference type="OrthoDB" id="2475025at2759"/>
<accession>A0A9N9K1V3</accession>
<evidence type="ECO:0000313" key="1">
    <source>
        <dbReference type="EMBL" id="CAG8807490.1"/>
    </source>
</evidence>
<evidence type="ECO:0000313" key="2">
    <source>
        <dbReference type="Proteomes" id="UP000789405"/>
    </source>
</evidence>
<dbReference type="EMBL" id="CAJVPY010042621">
    <property type="protein sequence ID" value="CAG8807490.1"/>
    <property type="molecule type" value="Genomic_DNA"/>
</dbReference>
<keyword evidence="2" id="KW-1185">Reference proteome</keyword>
<reference evidence="1" key="1">
    <citation type="submission" date="2021-06" db="EMBL/GenBank/DDBJ databases">
        <authorList>
            <person name="Kallberg Y."/>
            <person name="Tangrot J."/>
            <person name="Rosling A."/>
        </authorList>
    </citation>
    <scope>NUCLEOTIDE SEQUENCE</scope>
    <source>
        <strain evidence="1">MA453B</strain>
    </source>
</reference>
<comment type="caution">
    <text evidence="1">The sequence shown here is derived from an EMBL/GenBank/DDBJ whole genome shotgun (WGS) entry which is preliminary data.</text>
</comment>
<gene>
    <name evidence="1" type="ORF">DERYTH_LOCUS24687</name>
</gene>
<protein>
    <submittedName>
        <fullName evidence="1">18019_t:CDS:1</fullName>
    </submittedName>
</protein>
<feature type="non-terminal residue" evidence="1">
    <location>
        <position position="1"/>
    </location>
</feature>
<name>A0A9N9K1V3_9GLOM</name>
<proteinExistence type="predicted"/>
<feature type="non-terminal residue" evidence="1">
    <location>
        <position position="354"/>
    </location>
</feature>
<dbReference type="AlphaFoldDB" id="A0A9N9K1V3"/>